<proteinExistence type="predicted"/>
<organism evidence="1 2">
    <name type="scientific">Colletotrichum fructicola (strain Nara gc5)</name>
    <name type="common">Anthracnose fungus</name>
    <name type="synonym">Colletotrichum gloeosporioides (strain Nara gc5)</name>
    <dbReference type="NCBI Taxonomy" id="1213859"/>
    <lineage>
        <taxon>Eukaryota</taxon>
        <taxon>Fungi</taxon>
        <taxon>Dikarya</taxon>
        <taxon>Ascomycota</taxon>
        <taxon>Pezizomycotina</taxon>
        <taxon>Sordariomycetes</taxon>
        <taxon>Hypocreomycetidae</taxon>
        <taxon>Glomerellales</taxon>
        <taxon>Glomerellaceae</taxon>
        <taxon>Colletotrichum</taxon>
        <taxon>Colletotrichum gloeosporioides species complex</taxon>
    </lineage>
</organism>
<evidence type="ECO:0000313" key="1">
    <source>
        <dbReference type="EMBL" id="KAF4483245.1"/>
    </source>
</evidence>
<evidence type="ECO:0000313" key="2">
    <source>
        <dbReference type="Proteomes" id="UP000011096"/>
    </source>
</evidence>
<dbReference type="InParanoid" id="A0A7J6J2R9"/>
<protein>
    <submittedName>
        <fullName evidence="1">Uncharacterized protein</fullName>
    </submittedName>
</protein>
<accession>A0A7J6J2R9</accession>
<keyword evidence="2" id="KW-1185">Reference proteome</keyword>
<dbReference type="RefSeq" id="XP_066008562.1">
    <property type="nucleotide sequence ID" value="XM_066152079.1"/>
</dbReference>
<gene>
    <name evidence="1" type="ORF">CGGC5_v008894</name>
</gene>
<dbReference type="Proteomes" id="UP000011096">
    <property type="component" value="Unassembled WGS sequence"/>
</dbReference>
<reference evidence="1 2" key="2">
    <citation type="submission" date="2020-04" db="EMBL/GenBank/DDBJ databases">
        <title>Genome sequencing and assembly of multiple isolates from the Colletotrichum gloeosporioides species complex.</title>
        <authorList>
            <person name="Gan P."/>
            <person name="Shirasu K."/>
        </authorList>
    </citation>
    <scope>NUCLEOTIDE SEQUENCE [LARGE SCALE GENOMIC DNA]</scope>
    <source>
        <strain evidence="1 2">Nara gc5</strain>
    </source>
</reference>
<dbReference type="AlphaFoldDB" id="A0A7J6J2R9"/>
<name>A0A7J6J2R9_COLFN</name>
<reference evidence="1 2" key="1">
    <citation type="submission" date="2012-08" db="EMBL/GenBank/DDBJ databases">
        <authorList>
            <person name="Gan P.H.P."/>
            <person name="Ikeda K."/>
            <person name="Irieda H."/>
            <person name="Narusaka M."/>
            <person name="O'Connell R.J."/>
            <person name="Narusaka Y."/>
            <person name="Takano Y."/>
            <person name="Kubo Y."/>
            <person name="Shirasu K."/>
        </authorList>
    </citation>
    <scope>NUCLEOTIDE SEQUENCE [LARGE SCALE GENOMIC DNA]</scope>
    <source>
        <strain evidence="1 2">Nara gc5</strain>
    </source>
</reference>
<comment type="caution">
    <text evidence="1">The sequence shown here is derived from an EMBL/GenBank/DDBJ whole genome shotgun (WGS) entry which is preliminary data.</text>
</comment>
<dbReference type="EMBL" id="ANPB02000005">
    <property type="protein sequence ID" value="KAF4483245.1"/>
    <property type="molecule type" value="Genomic_DNA"/>
</dbReference>
<dbReference type="GeneID" id="43603651"/>
<sequence length="172" mass="19531">MLDNLPLPCFAYYLELAYALSHLMDVWCVRECARLVFTDCCAFFSVQSSLCAVFPPNDLLSHYLALDQRPHRISILDGNRALALAHTTRYLWAPGDLALRNNPVKQNVIFPFGTWGLEVAPFDTPPIDPPKSLLSGSFGLDRLSSLFYYFRPKQGPLIISLNSFFRLKILLF</sequence>